<reference evidence="13 14" key="1">
    <citation type="submission" date="2018-05" db="EMBL/GenBank/DDBJ databases">
        <title>Complete genome sequence of Pseudomonas kribbensis 46-2(T).</title>
        <authorList>
            <person name="Jeong H."/>
            <person name="Lee S.-G."/>
            <person name="Rha E."/>
            <person name="Kim H."/>
        </authorList>
    </citation>
    <scope>NUCLEOTIDE SEQUENCE [LARGE SCALE GENOMIC DNA]</scope>
    <source>
        <strain evidence="13 14">46-2</strain>
    </source>
</reference>
<name>A0A345RR05_9PSED</name>
<keyword evidence="7 12" id="KW-0812">Transmembrane</keyword>
<dbReference type="GO" id="GO:0009245">
    <property type="term" value="P:lipid A biosynthetic process"/>
    <property type="evidence" value="ECO:0007669"/>
    <property type="project" value="UniProtKB-UniRule"/>
</dbReference>
<dbReference type="InterPro" id="IPR037185">
    <property type="entry name" value="EmrE-like"/>
</dbReference>
<evidence type="ECO:0000256" key="10">
    <source>
        <dbReference type="ARBA" id="ARBA00023098"/>
    </source>
</evidence>
<comment type="similarity">
    <text evidence="12">Belongs to the ArnF family.</text>
</comment>
<keyword evidence="8 12" id="KW-0448">Lipopolysaccharide biosynthesis</keyword>
<dbReference type="GO" id="GO:0005886">
    <property type="term" value="C:plasma membrane"/>
    <property type="evidence" value="ECO:0007669"/>
    <property type="project" value="UniProtKB-SubCell"/>
</dbReference>
<comment type="subunit">
    <text evidence="12">Heterodimer of ArnE and ArnF.</text>
</comment>
<organism evidence="13 14">
    <name type="scientific">Pseudomonas kribbensis</name>
    <dbReference type="NCBI Taxonomy" id="1628086"/>
    <lineage>
        <taxon>Bacteria</taxon>
        <taxon>Pseudomonadati</taxon>
        <taxon>Pseudomonadota</taxon>
        <taxon>Gammaproteobacteria</taxon>
        <taxon>Pseudomonadales</taxon>
        <taxon>Pseudomonadaceae</taxon>
        <taxon>Pseudomonas</taxon>
    </lineage>
</organism>
<evidence type="ECO:0000256" key="11">
    <source>
        <dbReference type="ARBA" id="ARBA00023136"/>
    </source>
</evidence>
<protein>
    <recommendedName>
        <fullName evidence="12">Probable 4-amino-4-deoxy-L-arabinose-phosphoundecaprenol flippase subunit ArnF</fullName>
        <shortName evidence="12">L-Ara4N-phosphoundecaprenol flippase subunit ArnF</shortName>
    </recommendedName>
    <alternativeName>
        <fullName evidence="12">Undecaprenyl phosphate-aminoarabinose flippase subunit ArnF</fullName>
    </alternativeName>
</protein>
<evidence type="ECO:0000256" key="2">
    <source>
        <dbReference type="ARBA" id="ARBA00022448"/>
    </source>
</evidence>
<proteinExistence type="inferred from homology"/>
<keyword evidence="3 12" id="KW-1003">Cell membrane</keyword>
<evidence type="ECO:0000256" key="12">
    <source>
        <dbReference type="HAMAP-Rule" id="MF_00538"/>
    </source>
</evidence>
<comment type="caution">
    <text evidence="12">Lacks conserved residue(s) required for the propagation of feature annotation.</text>
</comment>
<keyword evidence="9 12" id="KW-1133">Transmembrane helix</keyword>
<dbReference type="EMBL" id="CP029608">
    <property type="protein sequence ID" value="AXI61721.1"/>
    <property type="molecule type" value="Genomic_DNA"/>
</dbReference>
<keyword evidence="5 12" id="KW-0997">Cell inner membrane</keyword>
<dbReference type="InterPro" id="IPR000390">
    <property type="entry name" value="Small_drug/metabolite_transptr"/>
</dbReference>
<dbReference type="UniPathway" id="UPA00030"/>
<dbReference type="PANTHER" id="PTHR30561">
    <property type="entry name" value="SMR FAMILY PROTON-DEPENDENT DRUG EFFLUX TRANSPORTER SUGE"/>
    <property type="match status" value="1"/>
</dbReference>
<sequence>MSQGRGIGFALGSVLLVSGAQLGMRWSMTRLPQPEQWLSALSSGSVDLSALAVVVTAILAYALSMLCWLAALRDLPLGRAYSLLSISYALVYLLAASLPLFNESFSFTKSLGVALVMLGVITINTRPAQAPDLRSAP</sequence>
<evidence type="ECO:0000256" key="5">
    <source>
        <dbReference type="ARBA" id="ARBA00022519"/>
    </source>
</evidence>
<keyword evidence="2 12" id="KW-0813">Transport</keyword>
<dbReference type="AlphaFoldDB" id="A0A345RR05"/>
<dbReference type="GO" id="GO:0009103">
    <property type="term" value="P:lipopolysaccharide biosynthetic process"/>
    <property type="evidence" value="ECO:0007669"/>
    <property type="project" value="UniProtKB-UniRule"/>
</dbReference>
<dbReference type="Proteomes" id="UP000253720">
    <property type="component" value="Chromosome"/>
</dbReference>
<comment type="function">
    <text evidence="12">Translocates 4-amino-4-deoxy-L-arabinose-phosphoundecaprenol (alpha-L-Ara4N-phosphoundecaprenol) from the cytoplasmic to the periplasmic side of the inner membrane.</text>
</comment>
<evidence type="ECO:0000256" key="1">
    <source>
        <dbReference type="ARBA" id="ARBA00004651"/>
    </source>
</evidence>
<evidence type="ECO:0000256" key="3">
    <source>
        <dbReference type="ARBA" id="ARBA00022475"/>
    </source>
</evidence>
<dbReference type="SUPFAM" id="SSF103481">
    <property type="entry name" value="Multidrug resistance efflux transporter EmrE"/>
    <property type="match status" value="1"/>
</dbReference>
<keyword evidence="6 12" id="KW-0441">Lipid A biosynthesis</keyword>
<evidence type="ECO:0000256" key="6">
    <source>
        <dbReference type="ARBA" id="ARBA00022556"/>
    </source>
</evidence>
<evidence type="ECO:0000256" key="4">
    <source>
        <dbReference type="ARBA" id="ARBA00022516"/>
    </source>
</evidence>
<keyword evidence="11 12" id="KW-0472">Membrane</keyword>
<evidence type="ECO:0000256" key="7">
    <source>
        <dbReference type="ARBA" id="ARBA00022692"/>
    </source>
</evidence>
<dbReference type="GO" id="GO:1901505">
    <property type="term" value="F:carbohydrate derivative transmembrane transporter activity"/>
    <property type="evidence" value="ECO:0007669"/>
    <property type="project" value="InterPro"/>
</dbReference>
<evidence type="ECO:0000313" key="14">
    <source>
        <dbReference type="Proteomes" id="UP000253720"/>
    </source>
</evidence>
<keyword evidence="14" id="KW-1185">Reference proteome</keyword>
<dbReference type="NCBIfam" id="NF002816">
    <property type="entry name" value="PRK02971.1-2"/>
    <property type="match status" value="1"/>
</dbReference>
<dbReference type="KEGG" id="pke:DLD99_14985"/>
<feature type="transmembrane region" description="Helical" evidence="12">
    <location>
        <begin position="83"/>
        <end position="101"/>
    </location>
</feature>
<evidence type="ECO:0000256" key="8">
    <source>
        <dbReference type="ARBA" id="ARBA00022985"/>
    </source>
</evidence>
<dbReference type="Gene3D" id="1.10.3730.20">
    <property type="match status" value="1"/>
</dbReference>
<evidence type="ECO:0000256" key="9">
    <source>
        <dbReference type="ARBA" id="ARBA00022989"/>
    </source>
</evidence>
<dbReference type="InterPro" id="IPR022832">
    <property type="entry name" value="Flippase_ArnF"/>
</dbReference>
<gene>
    <name evidence="12 13" type="primary">arnF</name>
    <name evidence="13" type="ORF">DLD99_14985</name>
</gene>
<dbReference type="HAMAP" id="MF_00538">
    <property type="entry name" value="Flippase_ArnF"/>
    <property type="match status" value="1"/>
</dbReference>
<accession>A0A345RR05</accession>
<keyword evidence="10 12" id="KW-0443">Lipid metabolism</keyword>
<comment type="pathway">
    <text evidence="12">Bacterial outer membrane biogenesis; lipopolysaccharide biosynthesis.</text>
</comment>
<keyword evidence="4 12" id="KW-0444">Lipid biosynthesis</keyword>
<dbReference type="PANTHER" id="PTHR30561:SF9">
    <property type="entry name" value="4-AMINO-4-DEOXY-L-ARABINOSE-PHOSPHOUNDECAPRENOL FLIPPASE SUBUNIT ARNF-RELATED"/>
    <property type="match status" value="1"/>
</dbReference>
<feature type="transmembrane region" description="Helical" evidence="12">
    <location>
        <begin position="49"/>
        <end position="71"/>
    </location>
</feature>
<evidence type="ECO:0000313" key="13">
    <source>
        <dbReference type="EMBL" id="AXI61721.1"/>
    </source>
</evidence>
<comment type="subcellular location">
    <subcellularLocation>
        <location evidence="12">Cell inner membrane</location>
        <topology evidence="12">Multi-pass membrane protein</topology>
    </subcellularLocation>
    <subcellularLocation>
        <location evidence="1">Cell membrane</location>
        <topology evidence="1">Multi-pass membrane protein</topology>
    </subcellularLocation>
</comment>
<dbReference type="RefSeq" id="WP_114883235.1">
    <property type="nucleotide sequence ID" value="NZ_CP029608.1"/>
</dbReference>